<dbReference type="RefSeq" id="WP_112528276.1">
    <property type="nucleotide sequence ID" value="NZ_JACHXN010000022.1"/>
</dbReference>
<protein>
    <submittedName>
        <fullName evidence="1">Uncharacterized protein</fullName>
    </submittedName>
</protein>
<dbReference type="EMBL" id="JACHXN010000022">
    <property type="protein sequence ID" value="MBB3148694.1"/>
    <property type="molecule type" value="Genomic_DNA"/>
</dbReference>
<dbReference type="AlphaFoldDB" id="A0A839UFV9"/>
<proteinExistence type="predicted"/>
<keyword evidence="2" id="KW-1185">Reference proteome</keyword>
<name>A0A839UFV9_9HYPH</name>
<accession>A0A839UFV9</accession>
<gene>
    <name evidence="1" type="ORF">FHS21_005142</name>
</gene>
<dbReference type="Proteomes" id="UP000554520">
    <property type="component" value="Unassembled WGS sequence"/>
</dbReference>
<evidence type="ECO:0000313" key="1">
    <source>
        <dbReference type="EMBL" id="MBB3148694.1"/>
    </source>
</evidence>
<sequence>MADGTAWTLDIWLVDKPERQPDLVHLKTLLPRLSDADRGTILQIKHVLATEDEGATKIPSALVYEAVMDHGVRTSDEFENWYRDHHS</sequence>
<reference evidence="1 2" key="1">
    <citation type="submission" date="2020-08" db="EMBL/GenBank/DDBJ databases">
        <title>Genomic Encyclopedia of Type Strains, Phase III (KMG-III): the genomes of soil and plant-associated and newly described type strains.</title>
        <authorList>
            <person name="Whitman W."/>
        </authorList>
    </citation>
    <scope>NUCLEOTIDE SEQUENCE [LARGE SCALE GENOMIC DNA]</scope>
    <source>
        <strain evidence="1 2">CECT 7015</strain>
    </source>
</reference>
<organism evidence="1 2">
    <name type="scientific">Phyllobacterium trifolii</name>
    <dbReference type="NCBI Taxonomy" id="300193"/>
    <lineage>
        <taxon>Bacteria</taxon>
        <taxon>Pseudomonadati</taxon>
        <taxon>Pseudomonadota</taxon>
        <taxon>Alphaproteobacteria</taxon>
        <taxon>Hyphomicrobiales</taxon>
        <taxon>Phyllobacteriaceae</taxon>
        <taxon>Phyllobacterium</taxon>
    </lineage>
</organism>
<comment type="caution">
    <text evidence="1">The sequence shown here is derived from an EMBL/GenBank/DDBJ whole genome shotgun (WGS) entry which is preliminary data.</text>
</comment>
<evidence type="ECO:0000313" key="2">
    <source>
        <dbReference type="Proteomes" id="UP000554520"/>
    </source>
</evidence>